<reference evidence="3 4" key="1">
    <citation type="submission" date="2021-01" db="EMBL/GenBank/DDBJ databases">
        <title>Whole genome sequence of Paenibacillus sonchi LMG 24727 for comparative genomics.</title>
        <authorList>
            <person name="Lee G."/>
            <person name="Kim M.-J."/>
            <person name="Lim K."/>
            <person name="Shin J.-H."/>
        </authorList>
    </citation>
    <scope>NUCLEOTIDE SEQUENCE [LARGE SCALE GENOMIC DNA]</scope>
    <source>
        <strain evidence="3 4">LMG 24727</strain>
    </source>
</reference>
<protein>
    <submittedName>
        <fullName evidence="3">Glycosyltransferase family 4 protein</fullName>
    </submittedName>
</protein>
<name>A0A974PE21_9BACL</name>
<proteinExistence type="predicted"/>
<gene>
    <name evidence="3" type="ORF">JI735_05740</name>
</gene>
<sequence length="419" mass="47819">MVEALSEKAIVDIWVSGFVPLGIKSKHEIYDYVNHPDFLENLTNYDAVIYNIGNNPYYHSHIYDVFLKYNGYVILHDLVLYYLITGYFLEMLNSPKLLVEEANYNGDTNDAKLMESILGGELPPLQFKSPDRLPLNKRVIEHAKGILVHSEYAKNEIVKVFSRANCWVIPQIGPSDNEELLASEATHLRGKYGIRDNDLIISSFGFVAESKRIQQVLHALSQIDTKNIKYLLVGEGDYVDKLIKKYKLESVVIQTGYTSIEEFDNLIKLSDIVVNLRYPYMGETSASMIRALLFGKPTIVTDIGWFSELPDDAIIKICYKDEEAEILKLKQHLKLLIENGGIRKTYSLKATQYAKDYLNRSEITNSILNGILQTEDIDVDSLFKLNYCDNVSQKLIEIGLVNTDQLQIKRVAINLFDIL</sequence>
<feature type="domain" description="Glycosyl transferase family 1" evidence="2">
    <location>
        <begin position="188"/>
        <end position="346"/>
    </location>
</feature>
<dbReference type="PANTHER" id="PTHR46401">
    <property type="entry name" value="GLYCOSYLTRANSFERASE WBBK-RELATED"/>
    <property type="match status" value="1"/>
</dbReference>
<evidence type="ECO:0000313" key="3">
    <source>
        <dbReference type="EMBL" id="QQZ62144.1"/>
    </source>
</evidence>
<dbReference type="Gene3D" id="3.40.50.2000">
    <property type="entry name" value="Glycogen Phosphorylase B"/>
    <property type="match status" value="2"/>
</dbReference>
<dbReference type="PANTHER" id="PTHR46401:SF2">
    <property type="entry name" value="GLYCOSYLTRANSFERASE WBBK-RELATED"/>
    <property type="match status" value="1"/>
</dbReference>
<accession>A0A974PE21</accession>
<keyword evidence="4" id="KW-1185">Reference proteome</keyword>
<evidence type="ECO:0000256" key="1">
    <source>
        <dbReference type="ARBA" id="ARBA00022679"/>
    </source>
</evidence>
<dbReference type="GO" id="GO:0009103">
    <property type="term" value="P:lipopolysaccharide biosynthetic process"/>
    <property type="evidence" value="ECO:0007669"/>
    <property type="project" value="TreeGrafter"/>
</dbReference>
<evidence type="ECO:0000259" key="2">
    <source>
        <dbReference type="Pfam" id="PF00534"/>
    </source>
</evidence>
<keyword evidence="1" id="KW-0808">Transferase</keyword>
<dbReference type="InterPro" id="IPR001296">
    <property type="entry name" value="Glyco_trans_1"/>
</dbReference>
<dbReference type="EMBL" id="CP068595">
    <property type="protein sequence ID" value="QQZ62144.1"/>
    <property type="molecule type" value="Genomic_DNA"/>
</dbReference>
<dbReference type="AlphaFoldDB" id="A0A974PE21"/>
<dbReference type="KEGG" id="pson:JI735_05740"/>
<evidence type="ECO:0000313" key="4">
    <source>
        <dbReference type="Proteomes" id="UP000595841"/>
    </source>
</evidence>
<dbReference type="GO" id="GO:0016757">
    <property type="term" value="F:glycosyltransferase activity"/>
    <property type="evidence" value="ECO:0007669"/>
    <property type="project" value="InterPro"/>
</dbReference>
<organism evidence="3 4">
    <name type="scientific">Paenibacillus sonchi</name>
    <dbReference type="NCBI Taxonomy" id="373687"/>
    <lineage>
        <taxon>Bacteria</taxon>
        <taxon>Bacillati</taxon>
        <taxon>Bacillota</taxon>
        <taxon>Bacilli</taxon>
        <taxon>Bacillales</taxon>
        <taxon>Paenibacillaceae</taxon>
        <taxon>Paenibacillus</taxon>
        <taxon>Paenibacillus sonchi group</taxon>
    </lineage>
</organism>
<dbReference type="Proteomes" id="UP000595841">
    <property type="component" value="Chromosome"/>
</dbReference>
<dbReference type="Pfam" id="PF00534">
    <property type="entry name" value="Glycos_transf_1"/>
    <property type="match status" value="1"/>
</dbReference>
<dbReference type="SUPFAM" id="SSF53756">
    <property type="entry name" value="UDP-Glycosyltransferase/glycogen phosphorylase"/>
    <property type="match status" value="1"/>
</dbReference>